<sequence length="184" mass="20590">MPKIVPMIPSEVLLREFDKLSPSLLLVPEQVAMVTGTTPERLREERRAGKPPPFVSDGKRVHYVLGVVRDHVWSRIKSETFNSTRDAQRASANREAGLDVELLRDRSPIFRFSSFGDFLTQGGLDDQWPFTIVAGKPIDFFASLAVGSELPTDGVACGWLSLDEYLMHRRQAAHAEASALQRKN</sequence>
<proteinExistence type="predicted"/>
<dbReference type="RefSeq" id="WP_102647862.1">
    <property type="nucleotide sequence ID" value="NZ_PNYA01000024.1"/>
</dbReference>
<comment type="caution">
    <text evidence="1">The sequence shown here is derived from an EMBL/GenBank/DDBJ whole genome shotgun (WGS) entry which is preliminary data.</text>
</comment>
<reference evidence="1 2" key="1">
    <citation type="submission" date="2018-01" db="EMBL/GenBank/DDBJ databases">
        <title>Whole genome analyses suggest that Burkholderia sensu lato contains two further novel genera in the rhizoxinica-symbiotica group Mycetohabitans gen. nov., and Trinickia gen. nov.: implications for the evolution of diazotrophy and nodulation in the Burkholderiaceae.</title>
        <authorList>
            <person name="Estrada-de los Santos P."/>
            <person name="Palmer M."/>
            <person name="Chavez-Ramirez B."/>
            <person name="Beukes C."/>
            <person name="Steenkamp E.T."/>
            <person name="Hirsch A.M."/>
            <person name="Manyaka P."/>
            <person name="Maluk M."/>
            <person name="Lafos M."/>
            <person name="Crook M."/>
            <person name="Gross E."/>
            <person name="Simon M.F."/>
            <person name="Bueno dos Reis Junior F."/>
            <person name="Poole P.S."/>
            <person name="Venter S.N."/>
            <person name="James E.K."/>
        </authorList>
    </citation>
    <scope>NUCLEOTIDE SEQUENCE [LARGE SCALE GENOMIC DNA]</scope>
    <source>
        <strain evidence="1 2">GIMN1.004</strain>
    </source>
</reference>
<dbReference type="Proteomes" id="UP000235616">
    <property type="component" value="Unassembled WGS sequence"/>
</dbReference>
<accession>A0A2N7VHB8</accession>
<name>A0A2N7VHB8_9BURK</name>
<organism evidence="1 2">
    <name type="scientific">Trinickia dabaoshanensis</name>
    <dbReference type="NCBI Taxonomy" id="564714"/>
    <lineage>
        <taxon>Bacteria</taxon>
        <taxon>Pseudomonadati</taxon>
        <taxon>Pseudomonadota</taxon>
        <taxon>Betaproteobacteria</taxon>
        <taxon>Burkholderiales</taxon>
        <taxon>Burkholderiaceae</taxon>
        <taxon>Trinickia</taxon>
    </lineage>
</organism>
<dbReference type="EMBL" id="PNYA01000024">
    <property type="protein sequence ID" value="PMS16542.1"/>
    <property type="molecule type" value="Genomic_DNA"/>
</dbReference>
<dbReference type="OrthoDB" id="5713681at2"/>
<evidence type="ECO:0000313" key="2">
    <source>
        <dbReference type="Proteomes" id="UP000235616"/>
    </source>
</evidence>
<keyword evidence="2" id="KW-1185">Reference proteome</keyword>
<gene>
    <name evidence="1" type="ORF">C0Z18_23605</name>
</gene>
<evidence type="ECO:0000313" key="1">
    <source>
        <dbReference type="EMBL" id="PMS16542.1"/>
    </source>
</evidence>
<protein>
    <submittedName>
        <fullName evidence="1">Uncharacterized protein</fullName>
    </submittedName>
</protein>
<dbReference type="AlphaFoldDB" id="A0A2N7VHB8"/>